<evidence type="ECO:0000313" key="3">
    <source>
        <dbReference type="Proteomes" id="UP000251205"/>
    </source>
</evidence>
<comment type="caution">
    <text evidence="2">The sequence shown here is derived from an EMBL/GenBank/DDBJ whole genome shotgun (WGS) entry which is preliminary data.</text>
</comment>
<dbReference type="AlphaFoldDB" id="A0A329YMC1"/>
<reference evidence="2 3" key="1">
    <citation type="submission" date="2018-06" db="EMBL/GenBank/DDBJ databases">
        <title>Whole Genome Sequence of an efficient microsymbiont, Rhizobium tropici.</title>
        <authorList>
            <person name="Srinivasan R."/>
            <person name="Singh H.V."/>
            <person name="Srivastava R."/>
            <person name="Kumari B."/>
            <person name="Radhakrishna A."/>
        </authorList>
    </citation>
    <scope>NUCLEOTIDE SEQUENCE [LARGE SCALE GENOMIC DNA]</scope>
    <source>
        <strain evidence="2 3">IGFRI Rhizo-19</strain>
    </source>
</reference>
<gene>
    <name evidence="2" type="ORF">DQ393_06865</name>
</gene>
<organism evidence="2 3">
    <name type="scientific">Rhizobium tropici</name>
    <dbReference type="NCBI Taxonomy" id="398"/>
    <lineage>
        <taxon>Bacteria</taxon>
        <taxon>Pseudomonadati</taxon>
        <taxon>Pseudomonadota</taxon>
        <taxon>Alphaproteobacteria</taxon>
        <taxon>Hyphomicrobiales</taxon>
        <taxon>Rhizobiaceae</taxon>
        <taxon>Rhizobium/Agrobacterium group</taxon>
        <taxon>Rhizobium</taxon>
    </lineage>
</organism>
<proteinExistence type="predicted"/>
<feature type="domain" description="TniQ" evidence="1">
    <location>
        <begin position="27"/>
        <end position="159"/>
    </location>
</feature>
<dbReference type="Pfam" id="PF06527">
    <property type="entry name" value="TniQ"/>
    <property type="match status" value="1"/>
</dbReference>
<dbReference type="OrthoDB" id="7595282at2"/>
<dbReference type="Proteomes" id="UP000251205">
    <property type="component" value="Unassembled WGS sequence"/>
</dbReference>
<evidence type="ECO:0000313" key="2">
    <source>
        <dbReference type="EMBL" id="RAX42525.1"/>
    </source>
</evidence>
<protein>
    <recommendedName>
        <fullName evidence="1">TniQ domain-containing protein</fullName>
    </recommendedName>
</protein>
<sequence length="626" mass="69891">MGDRGRHDELDRNSQEREIAVSGLFDVPLLPDEPLTSYLARLARANGAGTIRGFCQDMKLDRPRLIRGDEDEVRKLAGLAGRDAEGLQASAIVVDDLSGATVAGHYFPHGKLRRSKLRFCPRCIADDDADASRMPGARRYSRLYWVFPQVPACHVHRVAIVEMEADQSHHYDLNTQLDLLGDRMHELLEECVPRRPTAFEGFVRKRLAGRSAHGEFLNGFGLSAGMSACELLGVALLFGREVRVGKLGEEDLHCARQAGFERLAKGTDGFTSLLDDVRSTDERSNVRGGQALYGKLYLSLNENYEDPDYDRLRSMIRSHTMSRVPMLDGMEFFGPVTESPWTSIGKIAEATGYPDETLRRILVELGHIDSLRQSKGQRYVRKTAADEAVAAIGDMATREETAAILGLPSMTVKRLISDGMIEPVLKSADAGERGYRLLDRYSRKAVADLRDRLLARARPEFPADWTNLTNSARKAGLRLVDVLQMVLDGRLRNLGRSSDEDGVAALRFDVKEIDPLIAVTEKAYVERAEVCRRLLLQAEAFAFLVRTGNIKAEQRQLRVARAPTWVMTEADFKEFDARYVTFARLSKEIGVGSRGLGKILREKGAPLAFPMESVKQGIVERRFLTL</sequence>
<dbReference type="EMBL" id="QMKK01000022">
    <property type="protein sequence ID" value="RAX42525.1"/>
    <property type="molecule type" value="Genomic_DNA"/>
</dbReference>
<name>A0A329YMC1_RHITR</name>
<accession>A0A329YMC1</accession>
<evidence type="ECO:0000259" key="1">
    <source>
        <dbReference type="Pfam" id="PF06527"/>
    </source>
</evidence>
<dbReference type="InterPro" id="IPR009492">
    <property type="entry name" value="TniQ"/>
</dbReference>